<evidence type="ECO:0008006" key="4">
    <source>
        <dbReference type="Google" id="ProtNLM"/>
    </source>
</evidence>
<feature type="transmembrane region" description="Helical" evidence="1">
    <location>
        <begin position="43"/>
        <end position="60"/>
    </location>
</feature>
<dbReference type="Proteomes" id="UP000003598">
    <property type="component" value="Unassembled WGS sequence"/>
</dbReference>
<reference evidence="2 3" key="1">
    <citation type="submission" date="2011-03" db="EMBL/GenBank/DDBJ databases">
        <authorList>
            <person name="Weinstock G."/>
            <person name="Sodergren E."/>
            <person name="Clifton S."/>
            <person name="Fulton L."/>
            <person name="Fulton B."/>
            <person name="Courtney L."/>
            <person name="Fronick C."/>
            <person name="Harrison M."/>
            <person name="Strong C."/>
            <person name="Farmer C."/>
            <person name="Delahaunty K."/>
            <person name="Markovic C."/>
            <person name="Hall O."/>
            <person name="Minx P."/>
            <person name="Tomlinson C."/>
            <person name="Mitreva M."/>
            <person name="Hou S."/>
            <person name="Chen J."/>
            <person name="Wollam A."/>
            <person name="Pepin K.H."/>
            <person name="Johnson M."/>
            <person name="Bhonagiri V."/>
            <person name="Zhang X."/>
            <person name="Suruliraj S."/>
            <person name="Warren W."/>
            <person name="Chinwalla A."/>
            <person name="Mardis E.R."/>
            <person name="Wilson R.K."/>
        </authorList>
    </citation>
    <scope>NUCLEOTIDE SEQUENCE [LARGE SCALE GENOMIC DNA]</scope>
    <source>
        <strain evidence="2 3">YIT 11840</strain>
    </source>
</reference>
<feature type="transmembrane region" description="Helical" evidence="1">
    <location>
        <begin position="139"/>
        <end position="157"/>
    </location>
</feature>
<comment type="caution">
    <text evidence="2">The sequence shown here is derived from an EMBL/GenBank/DDBJ whole genome shotgun (WGS) entry which is preliminary data.</text>
</comment>
<dbReference type="OrthoDB" id="756650at2"/>
<gene>
    <name evidence="2" type="ORF">HMPREF9441_03533</name>
</gene>
<keyword evidence="3" id="KW-1185">Reference proteome</keyword>
<sequence length="430" mass="50107">MNGFISLIKSLKPYKTEHWIILCILLYSFTGVLKYYIPSVFLNIIVTICGSGFIIIILKNKKHIHLRGMTKIIYAFLIMWSICLTFHMLFIADIRSTFVEYHGITTWILTYLGSPYFLPNLMPFILLVIYKLSYFDFKYLWRVMLLLCILYLFYYPFAFWNMVHYDWSFNMIGAEWGESGTYGDFITNSTMGIASLAPSVIMIYFKRYISSKYFNFFFVAYILSILLQSFMARRGGLVISLTYLVAAWCMYSLNDKTTSKIKMVVMAIAVVALCYVLFNNMADSLFASLIERGTEDTRESVEQGFYDDMKSTEDWLFGRGWFGQYYEPAFGIYRSSIETGYLALILRGGFLYLLPYVTVLALSFFNGYFRSKNLFCKSFALICLMQIISLYPFGWPAFNFSHLIIWLGVSVCNSSYMRKLTDNEVTKLCF</sequence>
<accession>G5SVW2</accession>
<evidence type="ECO:0000313" key="2">
    <source>
        <dbReference type="EMBL" id="EHG98427.1"/>
    </source>
</evidence>
<feature type="transmembrane region" description="Helical" evidence="1">
    <location>
        <begin position="212"/>
        <end position="231"/>
    </location>
</feature>
<feature type="transmembrane region" description="Helical" evidence="1">
    <location>
        <begin position="72"/>
        <end position="92"/>
    </location>
</feature>
<feature type="transmembrane region" description="Helical" evidence="1">
    <location>
        <begin position="374"/>
        <end position="394"/>
    </location>
</feature>
<feature type="transmembrane region" description="Helical" evidence="1">
    <location>
        <begin position="185"/>
        <end position="205"/>
    </location>
</feature>
<dbReference type="HOGENOM" id="CLU_054764_0_0_10"/>
<feature type="transmembrane region" description="Helical" evidence="1">
    <location>
        <begin position="237"/>
        <end position="254"/>
    </location>
</feature>
<dbReference type="EMBL" id="AFFY01000074">
    <property type="protein sequence ID" value="EHG98427.1"/>
    <property type="molecule type" value="Genomic_DNA"/>
</dbReference>
<evidence type="ECO:0000256" key="1">
    <source>
        <dbReference type="SAM" id="Phobius"/>
    </source>
</evidence>
<protein>
    <recommendedName>
        <fullName evidence="4">O-antigen polymerase</fullName>
    </recommendedName>
</protein>
<keyword evidence="1" id="KW-0812">Transmembrane</keyword>
<feature type="transmembrane region" description="Helical" evidence="1">
    <location>
        <begin position="341"/>
        <end position="362"/>
    </location>
</feature>
<name>G5SVW2_9BACT</name>
<dbReference type="STRING" id="762968.HMPREF9441_03533"/>
<keyword evidence="1" id="KW-0472">Membrane</keyword>
<dbReference type="PATRIC" id="fig|762968.3.peg.3095"/>
<keyword evidence="1" id="KW-1133">Transmembrane helix</keyword>
<feature type="transmembrane region" description="Helical" evidence="1">
    <location>
        <begin position="104"/>
        <end position="127"/>
    </location>
</feature>
<organism evidence="2 3">
    <name type="scientific">Paraprevotella clara YIT 11840</name>
    <dbReference type="NCBI Taxonomy" id="762968"/>
    <lineage>
        <taxon>Bacteria</taxon>
        <taxon>Pseudomonadati</taxon>
        <taxon>Bacteroidota</taxon>
        <taxon>Bacteroidia</taxon>
        <taxon>Bacteroidales</taxon>
        <taxon>Prevotellaceae</taxon>
        <taxon>Paraprevotella</taxon>
    </lineage>
</organism>
<proteinExistence type="predicted"/>
<evidence type="ECO:0000313" key="3">
    <source>
        <dbReference type="Proteomes" id="UP000003598"/>
    </source>
</evidence>
<feature type="transmembrane region" description="Helical" evidence="1">
    <location>
        <begin position="261"/>
        <end position="278"/>
    </location>
</feature>
<dbReference type="eggNOG" id="ENOG5032X9I">
    <property type="taxonomic scope" value="Bacteria"/>
</dbReference>
<dbReference type="AlphaFoldDB" id="G5SVW2"/>